<dbReference type="AlphaFoldDB" id="A0AAV4J0C4"/>
<evidence type="ECO:0000313" key="1">
    <source>
        <dbReference type="EMBL" id="GFS16174.1"/>
    </source>
</evidence>
<reference evidence="1 2" key="1">
    <citation type="journal article" date="2021" name="Elife">
        <title>Chloroplast acquisition without the gene transfer in kleptoplastic sea slugs, Plakobranchus ocellatus.</title>
        <authorList>
            <person name="Maeda T."/>
            <person name="Takahashi S."/>
            <person name="Yoshida T."/>
            <person name="Shimamura S."/>
            <person name="Takaki Y."/>
            <person name="Nagai Y."/>
            <person name="Toyoda A."/>
            <person name="Suzuki Y."/>
            <person name="Arimoto A."/>
            <person name="Ishii H."/>
            <person name="Satoh N."/>
            <person name="Nishiyama T."/>
            <person name="Hasebe M."/>
            <person name="Maruyama T."/>
            <person name="Minagawa J."/>
            <person name="Obokata J."/>
            <person name="Shigenobu S."/>
        </authorList>
    </citation>
    <scope>NUCLEOTIDE SEQUENCE [LARGE SCALE GENOMIC DNA]</scope>
</reference>
<dbReference type="EMBL" id="BMAT01013603">
    <property type="protein sequence ID" value="GFS16174.1"/>
    <property type="molecule type" value="Genomic_DNA"/>
</dbReference>
<protein>
    <submittedName>
        <fullName evidence="1">Zinc finger BED domain-containing protein 4</fullName>
    </submittedName>
</protein>
<dbReference type="Proteomes" id="UP000762676">
    <property type="component" value="Unassembled WGS sequence"/>
</dbReference>
<accession>A0AAV4J0C4</accession>
<organism evidence="1 2">
    <name type="scientific">Elysia marginata</name>
    <dbReference type="NCBI Taxonomy" id="1093978"/>
    <lineage>
        <taxon>Eukaryota</taxon>
        <taxon>Metazoa</taxon>
        <taxon>Spiralia</taxon>
        <taxon>Lophotrochozoa</taxon>
        <taxon>Mollusca</taxon>
        <taxon>Gastropoda</taxon>
        <taxon>Heterobranchia</taxon>
        <taxon>Euthyneura</taxon>
        <taxon>Panpulmonata</taxon>
        <taxon>Sacoglossa</taxon>
        <taxon>Placobranchoidea</taxon>
        <taxon>Plakobranchidae</taxon>
        <taxon>Elysia</taxon>
    </lineage>
</organism>
<keyword evidence="2" id="KW-1185">Reference proteome</keyword>
<proteinExistence type="predicted"/>
<evidence type="ECO:0000313" key="2">
    <source>
        <dbReference type="Proteomes" id="UP000762676"/>
    </source>
</evidence>
<name>A0AAV4J0C4_9GAST</name>
<gene>
    <name evidence="1" type="ORF">ElyMa_006788600</name>
</gene>
<comment type="caution">
    <text evidence="1">The sequence shown here is derived from an EMBL/GenBank/DDBJ whole genome shotgun (WGS) entry which is preliminary data.</text>
</comment>
<sequence length="89" mass="10133">MSYKAMAILEPFNEATVGLSSEHHKTVVKFIPLVDILKQMVSCDDSSLAVCLHQQLQERFKTIDTRPHLTMATALDARYKWDGFPNSEH</sequence>